<dbReference type="InterPro" id="IPR001876">
    <property type="entry name" value="Znf_RanBP2"/>
</dbReference>
<proteinExistence type="predicted"/>
<feature type="region of interest" description="Disordered" evidence="5">
    <location>
        <begin position="561"/>
        <end position="651"/>
    </location>
</feature>
<organism evidence="7 8">
    <name type="scientific">Kingdonia uniflora</name>
    <dbReference type="NCBI Taxonomy" id="39325"/>
    <lineage>
        <taxon>Eukaryota</taxon>
        <taxon>Viridiplantae</taxon>
        <taxon>Streptophyta</taxon>
        <taxon>Embryophyta</taxon>
        <taxon>Tracheophyta</taxon>
        <taxon>Spermatophyta</taxon>
        <taxon>Magnoliopsida</taxon>
        <taxon>Ranunculales</taxon>
        <taxon>Circaeasteraceae</taxon>
        <taxon>Kingdonia</taxon>
    </lineage>
</organism>
<dbReference type="SMART" id="SM00547">
    <property type="entry name" value="ZnF_RBZ"/>
    <property type="match status" value="2"/>
</dbReference>
<dbReference type="Gene3D" id="4.10.1060.10">
    <property type="entry name" value="Zinc finger, RanBP2-type"/>
    <property type="match status" value="2"/>
</dbReference>
<feature type="compositionally biased region" description="Basic and acidic residues" evidence="5">
    <location>
        <begin position="586"/>
        <end position="596"/>
    </location>
</feature>
<dbReference type="AlphaFoldDB" id="A0A7J7LV84"/>
<evidence type="ECO:0000256" key="4">
    <source>
        <dbReference type="PROSITE-ProRule" id="PRU00322"/>
    </source>
</evidence>
<dbReference type="GO" id="GO:0008270">
    <property type="term" value="F:zinc ion binding"/>
    <property type="evidence" value="ECO:0007669"/>
    <property type="project" value="UniProtKB-KW"/>
</dbReference>
<dbReference type="PANTHER" id="PTHR23111:SF30">
    <property type="entry name" value="ZINC FINGER PROTEIN VAR3, CHLOROPLASTIC"/>
    <property type="match status" value="1"/>
</dbReference>
<feature type="compositionally biased region" description="Low complexity" evidence="5">
    <location>
        <begin position="64"/>
        <end position="75"/>
    </location>
</feature>
<feature type="domain" description="RanBP2-type" evidence="6">
    <location>
        <begin position="262"/>
        <end position="291"/>
    </location>
</feature>
<feature type="domain" description="RanBP2-type" evidence="6">
    <location>
        <begin position="295"/>
        <end position="324"/>
    </location>
</feature>
<dbReference type="SUPFAM" id="SSF90209">
    <property type="entry name" value="Ran binding protein zinc finger-like"/>
    <property type="match status" value="1"/>
</dbReference>
<name>A0A7J7LV84_9MAGN</name>
<evidence type="ECO:0000256" key="1">
    <source>
        <dbReference type="ARBA" id="ARBA00022723"/>
    </source>
</evidence>
<feature type="region of interest" description="Disordered" evidence="5">
    <location>
        <begin position="418"/>
        <end position="477"/>
    </location>
</feature>
<dbReference type="GO" id="GO:0003729">
    <property type="term" value="F:mRNA binding"/>
    <property type="evidence" value="ECO:0007669"/>
    <property type="project" value="TreeGrafter"/>
</dbReference>
<comment type="caution">
    <text evidence="7">The sequence shown here is derived from an EMBL/GenBank/DDBJ whole genome shotgun (WGS) entry which is preliminary data.</text>
</comment>
<keyword evidence="1" id="KW-0479">Metal-binding</keyword>
<sequence length="731" mass="81654">MGVASKLFVYLNTPFPLTYPQTSSSRVLSLSRKLSFFSSTSPRHPLLHSSIKASSSSDSDKLTHTQTTTTSPSSSNGVFYDSKSTHLWPEWLKLVENLKVSGYFGNMALELRGGDDGLSVFEEMPEEFVQAARACMAFARDRSDILGSLSRKYIETIVENGSPFLFKGAADTARRMKTYLGGDCENELEFEGGDTSDLMRFLLSYAFSPSYISGSSNIGNREVVESSVRSLLSELADVSRMPQFPRRYGETPKPFGQNIEMKRGDWICSKCSFMNFARNMKCIECNQARPKRQLTGGEWECPQCDFFNYGRNVACLRCDCNRPGETSFRRPSPSASGLGSESNLSNFNTTEGSFMARESAISGETSEKSVCQSFDRILNRSSTISETNKRVSVTGDFRTERSFVSEADKSGYVPFVPLPADKFAKPQNSNTEKQATDDKNNKPVTVTGSPDISRDGLLLSEKPVSENESKEDKEQAEKSERWFKKVAELHDVKDLASAISDEDFPEIMPMRKGENRFVVSKKKDRSLTSPLYKRRMAMEQPSTTNFVPFVPFPPDYFAKKDKQAETSTLTDNFKDGPSAPASATLKTKDVTEKIEISKSGNSSSETQQTKRVNPTKSPTALQANSGEDWKGGFSGKSLEGSLVTEPDPLDMSEEAKAQRWFRRAAQIKDISELSQIPDEDFPEIMPMRKGLNRFVVSKRKTPLERRLTSPQYRMNFPIVSSEPVKKENGKS</sequence>
<dbReference type="EMBL" id="JACGCM010001976">
    <property type="protein sequence ID" value="KAF6146450.1"/>
    <property type="molecule type" value="Genomic_DNA"/>
</dbReference>
<evidence type="ECO:0000256" key="2">
    <source>
        <dbReference type="ARBA" id="ARBA00022771"/>
    </source>
</evidence>
<gene>
    <name evidence="7" type="ORF">GIB67_037750</name>
</gene>
<evidence type="ECO:0000313" key="8">
    <source>
        <dbReference type="Proteomes" id="UP000541444"/>
    </source>
</evidence>
<reference evidence="7 8" key="1">
    <citation type="journal article" date="2020" name="IScience">
        <title>Genome Sequencing of the Endangered Kingdonia uniflora (Circaeasteraceae, Ranunculales) Reveals Potential Mechanisms of Evolutionary Specialization.</title>
        <authorList>
            <person name="Sun Y."/>
            <person name="Deng T."/>
            <person name="Zhang A."/>
            <person name="Moore M.J."/>
            <person name="Landis J.B."/>
            <person name="Lin N."/>
            <person name="Zhang H."/>
            <person name="Zhang X."/>
            <person name="Huang J."/>
            <person name="Zhang X."/>
            <person name="Sun H."/>
            <person name="Wang H."/>
        </authorList>
    </citation>
    <scope>NUCLEOTIDE SEQUENCE [LARGE SCALE GENOMIC DNA]</scope>
    <source>
        <strain evidence="7">TB1705</strain>
        <tissue evidence="7">Leaf</tissue>
    </source>
</reference>
<dbReference type="Pfam" id="PF00641">
    <property type="entry name" value="Zn_ribbon_RanBP"/>
    <property type="match status" value="2"/>
</dbReference>
<evidence type="ECO:0000256" key="5">
    <source>
        <dbReference type="SAM" id="MobiDB-lite"/>
    </source>
</evidence>
<feature type="compositionally biased region" description="Polar residues" evidence="5">
    <location>
        <begin position="598"/>
        <end position="625"/>
    </location>
</feature>
<evidence type="ECO:0000313" key="7">
    <source>
        <dbReference type="EMBL" id="KAF6146450.1"/>
    </source>
</evidence>
<keyword evidence="2 4" id="KW-0863">Zinc-finger</keyword>
<dbReference type="InterPro" id="IPR036443">
    <property type="entry name" value="Znf_RanBP2_sf"/>
</dbReference>
<dbReference type="GO" id="GO:0005737">
    <property type="term" value="C:cytoplasm"/>
    <property type="evidence" value="ECO:0007669"/>
    <property type="project" value="TreeGrafter"/>
</dbReference>
<keyword evidence="3" id="KW-0862">Zinc</keyword>
<dbReference type="OrthoDB" id="448399at2759"/>
<accession>A0A7J7LV84</accession>
<keyword evidence="8" id="KW-1185">Reference proteome</keyword>
<dbReference type="Proteomes" id="UP000541444">
    <property type="component" value="Unassembled WGS sequence"/>
</dbReference>
<evidence type="ECO:0000256" key="3">
    <source>
        <dbReference type="ARBA" id="ARBA00022833"/>
    </source>
</evidence>
<dbReference type="PANTHER" id="PTHR23111">
    <property type="entry name" value="ZINC FINGER PROTEIN"/>
    <property type="match status" value="1"/>
</dbReference>
<feature type="region of interest" description="Disordered" evidence="5">
    <location>
        <begin position="38"/>
        <end position="76"/>
    </location>
</feature>
<feature type="compositionally biased region" description="Basic and acidic residues" evidence="5">
    <location>
        <begin position="463"/>
        <end position="477"/>
    </location>
</feature>
<dbReference type="PROSITE" id="PS01358">
    <property type="entry name" value="ZF_RANBP2_1"/>
    <property type="match status" value="2"/>
</dbReference>
<protein>
    <recommendedName>
        <fullName evidence="6">RanBP2-type domain-containing protein</fullName>
    </recommendedName>
</protein>
<dbReference type="PROSITE" id="PS50199">
    <property type="entry name" value="ZF_RANBP2_2"/>
    <property type="match status" value="2"/>
</dbReference>
<evidence type="ECO:0000259" key="6">
    <source>
        <dbReference type="PROSITE" id="PS50199"/>
    </source>
</evidence>